<evidence type="ECO:0000313" key="8">
    <source>
        <dbReference type="EMBL" id="VDN06444.1"/>
    </source>
</evidence>
<dbReference type="SUPFAM" id="SSF52058">
    <property type="entry name" value="L domain-like"/>
    <property type="match status" value="1"/>
</dbReference>
<dbReference type="InterPro" id="IPR001611">
    <property type="entry name" value="Leu-rich_rpt"/>
</dbReference>
<accession>A0A158RCT8</accession>
<protein>
    <submittedName>
        <fullName evidence="10">Leucine-rich repeat-containing protein 56</fullName>
    </submittedName>
</protein>
<dbReference type="OMA" id="THAQLCA"/>
<evidence type="ECO:0000256" key="5">
    <source>
        <dbReference type="ARBA" id="ARBA00023069"/>
    </source>
</evidence>
<evidence type="ECO:0000256" key="4">
    <source>
        <dbReference type="ARBA" id="ARBA00022737"/>
    </source>
</evidence>
<evidence type="ECO:0000256" key="2">
    <source>
        <dbReference type="ARBA" id="ARBA00006453"/>
    </source>
</evidence>
<dbReference type="PANTHER" id="PTHR45973:SF9">
    <property type="entry name" value="LEUCINE-RICH REPEAT-CONTAINING PROTEIN 46"/>
    <property type="match status" value="1"/>
</dbReference>
<keyword evidence="6" id="KW-0966">Cell projection</keyword>
<keyword evidence="7" id="KW-0175">Coiled coil</keyword>
<dbReference type="Gene3D" id="3.80.10.10">
    <property type="entry name" value="Ribonuclease Inhibitor"/>
    <property type="match status" value="2"/>
</dbReference>
<name>A0A158RCT8_THECL</name>
<dbReference type="InterPro" id="IPR032675">
    <property type="entry name" value="LRR_dom_sf"/>
</dbReference>
<comment type="similarity">
    <text evidence="2">Belongs to the DNAAF1 family.</text>
</comment>
<evidence type="ECO:0000256" key="6">
    <source>
        <dbReference type="ARBA" id="ARBA00023273"/>
    </source>
</evidence>
<keyword evidence="3" id="KW-0433">Leucine-rich repeat</keyword>
<organism evidence="10">
    <name type="scientific">Thelazia callipaeda</name>
    <name type="common">Oriental eyeworm</name>
    <name type="synonym">Parasitic nematode</name>
    <dbReference type="NCBI Taxonomy" id="103827"/>
    <lineage>
        <taxon>Eukaryota</taxon>
        <taxon>Metazoa</taxon>
        <taxon>Ecdysozoa</taxon>
        <taxon>Nematoda</taxon>
        <taxon>Chromadorea</taxon>
        <taxon>Rhabditida</taxon>
        <taxon>Spirurina</taxon>
        <taxon>Spiruromorpha</taxon>
        <taxon>Thelazioidea</taxon>
        <taxon>Thelaziidae</taxon>
        <taxon>Thelazia</taxon>
    </lineage>
</organism>
<dbReference type="SMART" id="SM00364">
    <property type="entry name" value="LRR_BAC"/>
    <property type="match status" value="3"/>
</dbReference>
<keyword evidence="4" id="KW-0677">Repeat</keyword>
<evidence type="ECO:0000256" key="3">
    <source>
        <dbReference type="ARBA" id="ARBA00022614"/>
    </source>
</evidence>
<dbReference type="WBParaSite" id="TCLT_0000887001-mRNA-1">
    <property type="protein sequence ID" value="TCLT_0000887001-mRNA-1"/>
    <property type="gene ID" value="TCLT_0000887001"/>
</dbReference>
<evidence type="ECO:0000256" key="7">
    <source>
        <dbReference type="SAM" id="Coils"/>
    </source>
</evidence>
<dbReference type="STRING" id="103827.A0A158RCT8"/>
<dbReference type="OrthoDB" id="5954088at2759"/>
<sequence>MDNEESQNVVEEKQQTLNSSVVNIDESSDVFNQTCVDLSNKNMQRLPNIRKNYPLMREINISHNRLKFVNNLSKFTACQKIDTSFNAIERFSCFLPLASVLKYLNISHNVVSNCNNLVALTQLVWLDMSYNHIQALPTLDRLENLTYLNISSNRLCILPNLHRLLSLKTLIVHDNKISTLSNVGRTIPLYLQDLDIGANVIIDLREAQNLSCLRSIQSLVFEKNPCVDLEGRTFSYRPYLYSCCLERLQIIDGQELSETEIIKGIHFVILDELKREELHTQAKVRRMGTHAELCAYLEKNCPEDYHHSFSHDDSRLMKVLKKRREYVSRLKDDATSDESMANTASPYREWLHKSASSVLNSSKLSLHCSQQKENCAPLDLNHLVSQPTGSTATPPTSATSNISSPFLSISAPSFSHSTPVRSCIQLVFRFALLFLRLLIFIKQKNSLQVPAVPKLPTPGLNRYITHKQCEEISFVSACKSQYSEKEKAAVLTIESWWRNMQFRRMSELPFLKKRLELCEKKLEEYKGIMEKLNRQCNYLARTLEDVQNTMKQRIEKVTEACNETRELVINKLLPVPSELNYIRQSQDEIMLDWVNHQMQEEPTGYQIFVNGMLCGTVRGHRKKVIIKDLNPGIKSEIRIVSLYHQFSGVPSKDLVVPPFDQEPNG</sequence>
<comment type="subcellular location">
    <subcellularLocation>
        <location evidence="1">Cell projection</location>
        <location evidence="1">Cilium</location>
    </subcellularLocation>
</comment>
<keyword evidence="5" id="KW-0969">Cilium</keyword>
<dbReference type="InterPro" id="IPR050576">
    <property type="entry name" value="Cilia_flagella_integrity"/>
</dbReference>
<dbReference type="Proteomes" id="UP000276776">
    <property type="component" value="Unassembled WGS sequence"/>
</dbReference>
<dbReference type="EMBL" id="UYYF01004693">
    <property type="protein sequence ID" value="VDN06444.1"/>
    <property type="molecule type" value="Genomic_DNA"/>
</dbReference>
<reference evidence="8 9" key="2">
    <citation type="submission" date="2018-11" db="EMBL/GenBank/DDBJ databases">
        <authorList>
            <consortium name="Pathogen Informatics"/>
        </authorList>
    </citation>
    <scope>NUCLEOTIDE SEQUENCE [LARGE SCALE GENOMIC DNA]</scope>
</reference>
<keyword evidence="9" id="KW-1185">Reference proteome</keyword>
<dbReference type="PANTHER" id="PTHR45973">
    <property type="entry name" value="PROTEIN PHOSPHATASE 1 REGULATORY SUBUNIT SDS22-RELATED"/>
    <property type="match status" value="1"/>
</dbReference>
<reference evidence="10" key="1">
    <citation type="submission" date="2016-04" db="UniProtKB">
        <authorList>
            <consortium name="WormBaseParasite"/>
        </authorList>
    </citation>
    <scope>IDENTIFICATION</scope>
</reference>
<dbReference type="PROSITE" id="PS51450">
    <property type="entry name" value="LRR"/>
    <property type="match status" value="2"/>
</dbReference>
<evidence type="ECO:0000313" key="9">
    <source>
        <dbReference type="Proteomes" id="UP000276776"/>
    </source>
</evidence>
<evidence type="ECO:0000313" key="10">
    <source>
        <dbReference type="WBParaSite" id="TCLT_0000887001-mRNA-1"/>
    </source>
</evidence>
<proteinExistence type="inferred from homology"/>
<evidence type="ECO:0000256" key="1">
    <source>
        <dbReference type="ARBA" id="ARBA00004138"/>
    </source>
</evidence>
<dbReference type="GO" id="GO:0005929">
    <property type="term" value="C:cilium"/>
    <property type="evidence" value="ECO:0007669"/>
    <property type="project" value="UniProtKB-SubCell"/>
</dbReference>
<gene>
    <name evidence="8" type="ORF">TCLT_LOCUS8859</name>
</gene>
<dbReference type="AlphaFoldDB" id="A0A158RCT8"/>
<feature type="coiled-coil region" evidence="7">
    <location>
        <begin position="515"/>
        <end position="549"/>
    </location>
</feature>